<dbReference type="SUPFAM" id="SSF55874">
    <property type="entry name" value="ATPase domain of HSP90 chaperone/DNA topoisomerase II/histidine kinase"/>
    <property type="match status" value="1"/>
</dbReference>
<gene>
    <name evidence="15" type="ORF">GRAN_3778</name>
</gene>
<dbReference type="OrthoDB" id="108917at2"/>
<keyword evidence="15" id="KW-0407">Ion channel</keyword>
<keyword evidence="16" id="KW-1185">Reference proteome</keyword>
<keyword evidence="6 13" id="KW-0812">Transmembrane</keyword>
<dbReference type="InterPro" id="IPR038318">
    <property type="entry name" value="KdpD_sf"/>
</dbReference>
<dbReference type="PANTHER" id="PTHR45569:SF1">
    <property type="entry name" value="SENSOR PROTEIN KDPD"/>
    <property type="match status" value="1"/>
</dbReference>
<dbReference type="InterPro" id="IPR005467">
    <property type="entry name" value="His_kinase_dom"/>
</dbReference>
<evidence type="ECO:0000256" key="11">
    <source>
        <dbReference type="ARBA" id="ARBA00023012"/>
    </source>
</evidence>
<keyword evidence="10 13" id="KW-1133">Transmembrane helix</keyword>
<dbReference type="InterPro" id="IPR004358">
    <property type="entry name" value="Sig_transdc_His_kin-like_C"/>
</dbReference>
<dbReference type="Pfam" id="PF02518">
    <property type="entry name" value="HATPase_c"/>
    <property type="match status" value="1"/>
</dbReference>
<dbReference type="InterPro" id="IPR052023">
    <property type="entry name" value="Histidine_kinase_KdpD"/>
</dbReference>
<keyword evidence="9" id="KW-0067">ATP-binding</keyword>
<dbReference type="InterPro" id="IPR036890">
    <property type="entry name" value="HATPase_C_sf"/>
</dbReference>
<reference evidence="15 16" key="1">
    <citation type="submission" date="2018-11" db="EMBL/GenBank/DDBJ databases">
        <authorList>
            <person name="Mardanov A.V."/>
            <person name="Ravin N.V."/>
            <person name="Dedysh S.N."/>
        </authorList>
    </citation>
    <scope>NUCLEOTIDE SEQUENCE [LARGE SCALE GENOMIC DNA]</scope>
    <source>
        <strain evidence="15 16">AF10</strain>
    </source>
</reference>
<name>A0A4V1L564_9BACT</name>
<evidence type="ECO:0000256" key="5">
    <source>
        <dbReference type="ARBA" id="ARBA00022679"/>
    </source>
</evidence>
<feature type="transmembrane region" description="Helical" evidence="13">
    <location>
        <begin position="20"/>
        <end position="40"/>
    </location>
</feature>
<comment type="subcellular location">
    <subcellularLocation>
        <location evidence="2">Membrane</location>
        <topology evidence="2">Multi-pass membrane protein</topology>
    </subcellularLocation>
</comment>
<sequence>MRALQVGVRTIDSKRVLFRLLRGVLCFVLGGGVAGISFILHLNLSTAGSLELLLILLIALRWGFGAATVASLSAVAGLNYLFTPPLFEFTVADPENWISLATFEGTALLVSGLSAKVRLHAEQVELQRARAEKLYALSRAVLLIDSRKPIGEQLVSLIRELIGAKAVELWIADDTPSLPWDAEAGSARATFESGLDDDEETVSRRVLRLGMTPVGAMVLREWEMDASLADAVASLAAVALERARALRKENRAEAERNTEQLRTGVLDGLAHGFKTPLTAIQTASSGLLAIGGLNETQTELVSIVDEEATKLARMTTRLLQTASLDAREVRLTRSSVMIADLVMDVIGQLDEAAQRRVAVSIDPGVSPMQVDSQMIGLAILQLVDNAAKYGEVGSRITIGILQSDSEIKVEVTNLGTPIRREERERIFERFYRGVDAVHGPTGTGIGLSVVKKAVEAHGGSVGVECEGGATKFVLTLPRHVGRG</sequence>
<dbReference type="InterPro" id="IPR025201">
    <property type="entry name" value="KdpD_TM"/>
</dbReference>
<dbReference type="PANTHER" id="PTHR45569">
    <property type="entry name" value="SENSOR PROTEIN KDPD"/>
    <property type="match status" value="1"/>
</dbReference>
<dbReference type="CDD" id="cd00082">
    <property type="entry name" value="HisKA"/>
    <property type="match status" value="1"/>
</dbReference>
<keyword evidence="7" id="KW-0547">Nucleotide-binding</keyword>
<reference evidence="16" key="2">
    <citation type="submission" date="2019-02" db="EMBL/GenBank/DDBJ databases">
        <title>Granulicella sibirica sp. nov., a psychrotolerant acidobacterium isolated from an organic soil layer in forested tundra, West Siberia.</title>
        <authorList>
            <person name="Oshkin I.Y."/>
            <person name="Kulichevskaya I.S."/>
            <person name="Rijpstra W.I.C."/>
            <person name="Sinninghe Damste J.S."/>
            <person name="Rakitin A.L."/>
            <person name="Ravin N.V."/>
            <person name="Dedysh S.N."/>
        </authorList>
    </citation>
    <scope>NUCLEOTIDE SEQUENCE [LARGE SCALE GENOMIC DNA]</scope>
    <source>
        <strain evidence="16">AF10</strain>
    </source>
</reference>
<dbReference type="InterPro" id="IPR036097">
    <property type="entry name" value="HisK_dim/P_sf"/>
</dbReference>
<evidence type="ECO:0000256" key="7">
    <source>
        <dbReference type="ARBA" id="ARBA00022741"/>
    </source>
</evidence>
<dbReference type="SMART" id="SM00388">
    <property type="entry name" value="HisKA"/>
    <property type="match status" value="1"/>
</dbReference>
<evidence type="ECO:0000256" key="6">
    <source>
        <dbReference type="ARBA" id="ARBA00022692"/>
    </source>
</evidence>
<evidence type="ECO:0000256" key="1">
    <source>
        <dbReference type="ARBA" id="ARBA00000085"/>
    </source>
</evidence>
<dbReference type="GO" id="GO:0005524">
    <property type="term" value="F:ATP binding"/>
    <property type="evidence" value="ECO:0007669"/>
    <property type="project" value="UniProtKB-KW"/>
</dbReference>
<evidence type="ECO:0000256" key="12">
    <source>
        <dbReference type="ARBA" id="ARBA00023136"/>
    </source>
</evidence>
<dbReference type="PROSITE" id="PS50109">
    <property type="entry name" value="HIS_KIN"/>
    <property type="match status" value="1"/>
</dbReference>
<dbReference type="GO" id="GO:0005886">
    <property type="term" value="C:plasma membrane"/>
    <property type="evidence" value="ECO:0007669"/>
    <property type="project" value="TreeGrafter"/>
</dbReference>
<comment type="catalytic activity">
    <reaction evidence="1">
        <text>ATP + protein L-histidine = ADP + protein N-phospho-L-histidine.</text>
        <dbReference type="EC" id="2.7.13.3"/>
    </reaction>
</comment>
<dbReference type="Proteomes" id="UP000289437">
    <property type="component" value="Unassembled WGS sequence"/>
</dbReference>
<dbReference type="Gene3D" id="1.10.287.130">
    <property type="match status" value="1"/>
</dbReference>
<accession>A0A4V1L564</accession>
<evidence type="ECO:0000256" key="9">
    <source>
        <dbReference type="ARBA" id="ARBA00022840"/>
    </source>
</evidence>
<keyword evidence="4" id="KW-0597">Phosphoprotein</keyword>
<keyword evidence="12 13" id="KW-0472">Membrane</keyword>
<keyword evidence="5" id="KW-0808">Transferase</keyword>
<dbReference type="CDD" id="cd00075">
    <property type="entry name" value="HATPase"/>
    <property type="match status" value="1"/>
</dbReference>
<feature type="transmembrane region" description="Helical" evidence="13">
    <location>
        <begin position="52"/>
        <end position="82"/>
    </location>
</feature>
<evidence type="ECO:0000256" key="2">
    <source>
        <dbReference type="ARBA" id="ARBA00004141"/>
    </source>
</evidence>
<comment type="caution">
    <text evidence="15">The sequence shown here is derived from an EMBL/GenBank/DDBJ whole genome shotgun (WGS) entry which is preliminary data.</text>
</comment>
<keyword evidence="8 15" id="KW-0418">Kinase</keyword>
<dbReference type="Pfam" id="PF00512">
    <property type="entry name" value="HisKA"/>
    <property type="match status" value="1"/>
</dbReference>
<evidence type="ECO:0000256" key="8">
    <source>
        <dbReference type="ARBA" id="ARBA00022777"/>
    </source>
</evidence>
<evidence type="ECO:0000313" key="16">
    <source>
        <dbReference type="Proteomes" id="UP000289437"/>
    </source>
</evidence>
<evidence type="ECO:0000259" key="14">
    <source>
        <dbReference type="PROSITE" id="PS50109"/>
    </source>
</evidence>
<dbReference type="GO" id="GO:0000155">
    <property type="term" value="F:phosphorelay sensor kinase activity"/>
    <property type="evidence" value="ECO:0007669"/>
    <property type="project" value="InterPro"/>
</dbReference>
<dbReference type="Gene3D" id="3.30.565.10">
    <property type="entry name" value="Histidine kinase-like ATPase, C-terminal domain"/>
    <property type="match status" value="1"/>
</dbReference>
<dbReference type="Pfam" id="PF13493">
    <property type="entry name" value="DUF4118"/>
    <property type="match status" value="1"/>
</dbReference>
<dbReference type="InterPro" id="IPR003661">
    <property type="entry name" value="HisK_dim/P_dom"/>
</dbReference>
<dbReference type="EMBL" id="RDSM01000003">
    <property type="protein sequence ID" value="RXH54674.1"/>
    <property type="molecule type" value="Genomic_DNA"/>
</dbReference>
<evidence type="ECO:0000256" key="4">
    <source>
        <dbReference type="ARBA" id="ARBA00022553"/>
    </source>
</evidence>
<dbReference type="SUPFAM" id="SSF47384">
    <property type="entry name" value="Homodimeric domain of signal transducing histidine kinase"/>
    <property type="match status" value="1"/>
</dbReference>
<dbReference type="PRINTS" id="PR00344">
    <property type="entry name" value="BCTRLSENSOR"/>
</dbReference>
<dbReference type="AlphaFoldDB" id="A0A4V1L564"/>
<evidence type="ECO:0000256" key="13">
    <source>
        <dbReference type="SAM" id="Phobius"/>
    </source>
</evidence>
<organism evidence="15 16">
    <name type="scientific">Granulicella sibirica</name>
    <dbReference type="NCBI Taxonomy" id="2479048"/>
    <lineage>
        <taxon>Bacteria</taxon>
        <taxon>Pseudomonadati</taxon>
        <taxon>Acidobacteriota</taxon>
        <taxon>Terriglobia</taxon>
        <taxon>Terriglobales</taxon>
        <taxon>Acidobacteriaceae</taxon>
        <taxon>Granulicella</taxon>
    </lineage>
</organism>
<dbReference type="SMART" id="SM00387">
    <property type="entry name" value="HATPase_c"/>
    <property type="match status" value="1"/>
</dbReference>
<dbReference type="Gene3D" id="1.20.120.620">
    <property type="entry name" value="Backbone structure of the membrane domain of e. Coli histidine kinase receptor kdpd"/>
    <property type="match status" value="1"/>
</dbReference>
<keyword evidence="15" id="KW-0813">Transport</keyword>
<feature type="domain" description="Histidine kinase" evidence="14">
    <location>
        <begin position="268"/>
        <end position="480"/>
    </location>
</feature>
<protein>
    <recommendedName>
        <fullName evidence="3">histidine kinase</fullName>
        <ecNumber evidence="3">2.7.13.3</ecNumber>
    </recommendedName>
</protein>
<dbReference type="InterPro" id="IPR003594">
    <property type="entry name" value="HATPase_dom"/>
</dbReference>
<dbReference type="EC" id="2.7.13.3" evidence="3"/>
<keyword evidence="11" id="KW-0902">Two-component regulatory system</keyword>
<dbReference type="GO" id="GO:0034220">
    <property type="term" value="P:monoatomic ion transmembrane transport"/>
    <property type="evidence" value="ECO:0007669"/>
    <property type="project" value="UniProtKB-KW"/>
</dbReference>
<evidence type="ECO:0000313" key="15">
    <source>
        <dbReference type="EMBL" id="RXH54674.1"/>
    </source>
</evidence>
<dbReference type="RefSeq" id="WP_128914427.1">
    <property type="nucleotide sequence ID" value="NZ_RDSM01000003.1"/>
</dbReference>
<evidence type="ECO:0000256" key="3">
    <source>
        <dbReference type="ARBA" id="ARBA00012438"/>
    </source>
</evidence>
<proteinExistence type="predicted"/>
<keyword evidence="15" id="KW-0406">Ion transport</keyword>
<evidence type="ECO:0000256" key="10">
    <source>
        <dbReference type="ARBA" id="ARBA00022989"/>
    </source>
</evidence>